<organism evidence="3 4">
    <name type="scientific">Jannaschia donghaensis</name>
    <dbReference type="NCBI Taxonomy" id="420998"/>
    <lineage>
        <taxon>Bacteria</taxon>
        <taxon>Pseudomonadati</taxon>
        <taxon>Pseudomonadota</taxon>
        <taxon>Alphaproteobacteria</taxon>
        <taxon>Rhodobacterales</taxon>
        <taxon>Roseobacteraceae</taxon>
        <taxon>Jannaschia</taxon>
    </lineage>
</organism>
<dbReference type="CDD" id="cd04765">
    <property type="entry name" value="HTH_MlrA-like_sg2"/>
    <property type="match status" value="1"/>
</dbReference>
<keyword evidence="4" id="KW-1185">Reference proteome</keyword>
<protein>
    <submittedName>
        <fullName evidence="3">MerR family regulatory protein</fullName>
    </submittedName>
</protein>
<gene>
    <name evidence="3" type="ORF">JDO7802_02315</name>
</gene>
<evidence type="ECO:0000313" key="4">
    <source>
        <dbReference type="Proteomes" id="UP000049222"/>
    </source>
</evidence>
<dbReference type="EMBL" id="CXSU01000012">
    <property type="protein sequence ID" value="CTQ50294.1"/>
    <property type="molecule type" value="Genomic_DNA"/>
</dbReference>
<dbReference type="GO" id="GO:0006355">
    <property type="term" value="P:regulation of DNA-templated transcription"/>
    <property type="evidence" value="ECO:0007669"/>
    <property type="project" value="InterPro"/>
</dbReference>
<dbReference type="Proteomes" id="UP000049222">
    <property type="component" value="Unassembled WGS sequence"/>
</dbReference>
<reference evidence="3" key="1">
    <citation type="submission" date="2015-07" db="EMBL/GenBank/DDBJ databases">
        <authorList>
            <person name="Noorani M."/>
        </authorList>
    </citation>
    <scope>NUCLEOTIDE SEQUENCE [LARGE SCALE GENOMIC DNA]</scope>
    <source>
        <strain evidence="3">CECT 7802</strain>
    </source>
</reference>
<dbReference type="InterPro" id="IPR000551">
    <property type="entry name" value="MerR-type_HTH_dom"/>
</dbReference>
<accession>A0A0M6YK57</accession>
<evidence type="ECO:0000313" key="3">
    <source>
        <dbReference type="EMBL" id="CTQ50294.1"/>
    </source>
</evidence>
<dbReference type="InterPro" id="IPR009061">
    <property type="entry name" value="DNA-bd_dom_put_sf"/>
</dbReference>
<dbReference type="RefSeq" id="WP_055085692.1">
    <property type="nucleotide sequence ID" value="NZ_CXSU01000012.1"/>
</dbReference>
<evidence type="ECO:0000259" key="2">
    <source>
        <dbReference type="PROSITE" id="PS50937"/>
    </source>
</evidence>
<evidence type="ECO:0000256" key="1">
    <source>
        <dbReference type="SAM" id="MobiDB-lite"/>
    </source>
</evidence>
<proteinExistence type="predicted"/>
<feature type="domain" description="HTH merR-type" evidence="2">
    <location>
        <begin position="13"/>
        <end position="81"/>
    </location>
</feature>
<feature type="compositionally biased region" description="Low complexity" evidence="1">
    <location>
        <begin position="156"/>
        <end position="166"/>
    </location>
</feature>
<dbReference type="SMART" id="SM00422">
    <property type="entry name" value="HTH_MERR"/>
    <property type="match status" value="1"/>
</dbReference>
<dbReference type="Gene3D" id="1.10.1660.10">
    <property type="match status" value="1"/>
</dbReference>
<name>A0A0M6YK57_9RHOB</name>
<dbReference type="OrthoDB" id="9810140at2"/>
<dbReference type="SUPFAM" id="SSF46955">
    <property type="entry name" value="Putative DNA-binding domain"/>
    <property type="match status" value="1"/>
</dbReference>
<dbReference type="PROSITE" id="PS50937">
    <property type="entry name" value="HTH_MERR_2"/>
    <property type="match status" value="1"/>
</dbReference>
<sequence>MPGTEKSDGAFRTIREVADWLAVPTHVLRFWESKFDQIAPVKGAGGRRYYRPDDMKLLGGIKVMLHDQGLTVRGVGQKIDDDGIDAVMALSPDLDVAESPPQKTRRVIRPGDEEEKGQVVSFDRAADPAADAPNRPETPVKQSPTAVKPAPPKTPAQPDAPGADADPPQPTDVRMPPQPVDDDRTMSPAPPPQPEPQIEAPAAPGSDPTPVPTNERGVEAADVPAPAVSALPVLDAAQKRRLRRIVRKLRDLIAEVEDELAEGGSQG</sequence>
<dbReference type="STRING" id="420998.JDO7802_02315"/>
<feature type="region of interest" description="Disordered" evidence="1">
    <location>
        <begin position="96"/>
        <end position="228"/>
    </location>
</feature>
<dbReference type="GO" id="GO:0003677">
    <property type="term" value="F:DNA binding"/>
    <property type="evidence" value="ECO:0007669"/>
    <property type="project" value="InterPro"/>
</dbReference>
<dbReference type="Pfam" id="PF13411">
    <property type="entry name" value="MerR_1"/>
    <property type="match status" value="1"/>
</dbReference>
<dbReference type="AlphaFoldDB" id="A0A0M6YK57"/>